<dbReference type="Proteomes" id="UP000008922">
    <property type="component" value="Chromosome"/>
</dbReference>
<dbReference type="HOGENOM" id="CLU_024979_8_1_0"/>
<dbReference type="GO" id="GO:0003723">
    <property type="term" value="F:RNA binding"/>
    <property type="evidence" value="ECO:0007669"/>
    <property type="project" value="InterPro"/>
</dbReference>
<reference evidence="6 7" key="1">
    <citation type="submission" date="2010-12" db="EMBL/GenBank/DDBJ databases">
        <title>Whole genome sequence of Anaerolinea thermophila UNI-1.</title>
        <authorList>
            <person name="Narita-Yamada S."/>
            <person name="Kishi E."/>
            <person name="Watanabe Y."/>
            <person name="Takasaki K."/>
            <person name="Ankai A."/>
            <person name="Oguchi A."/>
            <person name="Fukui S."/>
            <person name="Takahashi M."/>
            <person name="Yashiro I."/>
            <person name="Hosoyama A."/>
            <person name="Sekiguchi Y."/>
            <person name="Hanada S."/>
            <person name="Fujita N."/>
        </authorList>
    </citation>
    <scope>NUCLEOTIDE SEQUENCE [LARGE SCALE GENOMIC DNA]</scope>
    <source>
        <strain evidence="7">DSM 14523 / JCM 11388 / NBRC 100420 / UNI-1</strain>
    </source>
</reference>
<keyword evidence="7" id="KW-1185">Reference proteome</keyword>
<dbReference type="Pfam" id="PF00849">
    <property type="entry name" value="PseudoU_synth_2"/>
    <property type="match status" value="1"/>
</dbReference>
<dbReference type="Gene3D" id="3.30.70.1560">
    <property type="entry name" value="Alpha-L RNA-binding motif"/>
    <property type="match status" value="1"/>
</dbReference>
<evidence type="ECO:0000256" key="3">
    <source>
        <dbReference type="RuleBase" id="RU003887"/>
    </source>
</evidence>
<dbReference type="NCBIfam" id="TIGR00093">
    <property type="entry name" value="pseudouridine synthase"/>
    <property type="match status" value="1"/>
</dbReference>
<dbReference type="GO" id="GO:0140098">
    <property type="term" value="F:catalytic activity, acting on RNA"/>
    <property type="evidence" value="ECO:0007669"/>
    <property type="project" value="UniProtKB-ARBA"/>
</dbReference>
<dbReference type="eggNOG" id="COG1187">
    <property type="taxonomic scope" value="Bacteria"/>
</dbReference>
<dbReference type="InterPro" id="IPR000748">
    <property type="entry name" value="PsdUridine_synth_RsuA/RluB/E/F"/>
</dbReference>
<dbReference type="EC" id="5.4.99.-" evidence="3"/>
<dbReference type="GO" id="GO:0006364">
    <property type="term" value="P:rRNA processing"/>
    <property type="evidence" value="ECO:0007669"/>
    <property type="project" value="UniProtKB-ARBA"/>
</dbReference>
<evidence type="ECO:0000259" key="5">
    <source>
        <dbReference type="Pfam" id="PF00849"/>
    </source>
</evidence>
<evidence type="ECO:0000256" key="2">
    <source>
        <dbReference type="ARBA" id="ARBA00023235"/>
    </source>
</evidence>
<dbReference type="InterPro" id="IPR050343">
    <property type="entry name" value="RsuA_PseudoU_synthase"/>
</dbReference>
<evidence type="ECO:0000313" key="7">
    <source>
        <dbReference type="Proteomes" id="UP000008922"/>
    </source>
</evidence>
<dbReference type="STRING" id="926569.ANT_22260"/>
<dbReference type="GO" id="GO:0009982">
    <property type="term" value="F:pseudouridine synthase activity"/>
    <property type="evidence" value="ECO:0007669"/>
    <property type="project" value="InterPro"/>
</dbReference>
<dbReference type="InParanoid" id="E8MY21"/>
<dbReference type="PANTHER" id="PTHR47683:SF2">
    <property type="entry name" value="RNA-BINDING S4 DOMAIN-CONTAINING PROTEIN"/>
    <property type="match status" value="1"/>
</dbReference>
<dbReference type="Gene3D" id="3.30.70.580">
    <property type="entry name" value="Pseudouridine synthase I, catalytic domain, N-terminal subdomain"/>
    <property type="match status" value="1"/>
</dbReference>
<proteinExistence type="inferred from homology"/>
<evidence type="ECO:0000256" key="4">
    <source>
        <dbReference type="SAM" id="MobiDB-lite"/>
    </source>
</evidence>
<evidence type="ECO:0000313" key="6">
    <source>
        <dbReference type="EMBL" id="BAJ64252.1"/>
    </source>
</evidence>
<comment type="similarity">
    <text evidence="1 3">Belongs to the pseudouridine synthase RsuA family.</text>
</comment>
<name>E8MY21_ANATU</name>
<gene>
    <name evidence="6" type="ordered locus">ANT_22260</name>
</gene>
<dbReference type="AlphaFoldDB" id="E8MY21"/>
<dbReference type="InterPro" id="IPR006145">
    <property type="entry name" value="PsdUridine_synth_RsuA/RluA"/>
</dbReference>
<organism evidence="6 7">
    <name type="scientific">Anaerolinea thermophila (strain DSM 14523 / JCM 11388 / NBRC 100420 / UNI-1)</name>
    <dbReference type="NCBI Taxonomy" id="926569"/>
    <lineage>
        <taxon>Bacteria</taxon>
        <taxon>Bacillati</taxon>
        <taxon>Chloroflexota</taxon>
        <taxon>Anaerolineae</taxon>
        <taxon>Anaerolineales</taxon>
        <taxon>Anaerolineaceae</taxon>
        <taxon>Anaerolinea</taxon>
    </lineage>
</organism>
<dbReference type="InterPro" id="IPR020103">
    <property type="entry name" value="PsdUridine_synth_cat_dom_sf"/>
</dbReference>
<dbReference type="SUPFAM" id="SSF55120">
    <property type="entry name" value="Pseudouridine synthase"/>
    <property type="match status" value="1"/>
</dbReference>
<dbReference type="PROSITE" id="PS01149">
    <property type="entry name" value="PSI_RSU"/>
    <property type="match status" value="1"/>
</dbReference>
<sequence length="239" mass="26811">MRKNAEKQGTYRYILFYKPYGVLTAFTDPEGRPTLKDWIPVPDVYPAGRLDMDSEGLLFLSNDGDLMHRITDPRYQHPKTYLVQVEGVVSGEALAKLRRGVEVKGRQTQRCQVMVIPEPDLPPRAKPVTPHGPTTWLRMVLTEGKKRQVRHMTAAVGHPTLRLVRVAIGPLSLEGLTPGEWRDLTPQELALLKRSLRLTDGRIPAMSAGNARESRYRNAARQSSNRGSRPSGADDPVQE</sequence>
<dbReference type="InterPro" id="IPR018496">
    <property type="entry name" value="PsdUridine_synth_RsuA/RluB_CS"/>
</dbReference>
<dbReference type="PANTHER" id="PTHR47683">
    <property type="entry name" value="PSEUDOURIDINE SYNTHASE FAMILY PROTEIN-RELATED"/>
    <property type="match status" value="1"/>
</dbReference>
<protein>
    <recommendedName>
        <fullName evidence="3">Pseudouridine synthase</fullName>
        <ecNumber evidence="3">5.4.99.-</ecNumber>
    </recommendedName>
</protein>
<dbReference type="InterPro" id="IPR042092">
    <property type="entry name" value="PsdUridine_s_RsuA/RluB/E/F_cat"/>
</dbReference>
<dbReference type="EMBL" id="AP012029">
    <property type="protein sequence ID" value="BAJ64252.1"/>
    <property type="molecule type" value="Genomic_DNA"/>
</dbReference>
<keyword evidence="2 3" id="KW-0413">Isomerase</keyword>
<dbReference type="InterPro" id="IPR020094">
    <property type="entry name" value="TruA/RsuA/RluB/E/F_N"/>
</dbReference>
<evidence type="ECO:0000256" key="1">
    <source>
        <dbReference type="ARBA" id="ARBA00008348"/>
    </source>
</evidence>
<accession>E8MY21</accession>
<dbReference type="KEGG" id="atm:ANT_22260"/>
<feature type="domain" description="Pseudouridine synthase RsuA/RluA-like" evidence="5">
    <location>
        <begin position="13"/>
        <end position="155"/>
    </location>
</feature>
<dbReference type="GO" id="GO:0016829">
    <property type="term" value="F:lyase activity"/>
    <property type="evidence" value="ECO:0007669"/>
    <property type="project" value="UniProtKB-KW"/>
</dbReference>
<dbReference type="GO" id="GO:0001522">
    <property type="term" value="P:pseudouridine synthesis"/>
    <property type="evidence" value="ECO:0007669"/>
    <property type="project" value="InterPro"/>
</dbReference>
<feature type="region of interest" description="Disordered" evidence="4">
    <location>
        <begin position="203"/>
        <end position="239"/>
    </location>
</feature>
<keyword evidence="6" id="KW-0456">Lyase</keyword>